<evidence type="ECO:0000313" key="7">
    <source>
        <dbReference type="Proteomes" id="UP000244867"/>
    </source>
</evidence>
<evidence type="ECO:0000256" key="4">
    <source>
        <dbReference type="SAM" id="MobiDB-lite"/>
    </source>
</evidence>
<dbReference type="SUPFAM" id="SSF46894">
    <property type="entry name" value="C-terminal effector domain of the bipartite response regulators"/>
    <property type="match status" value="1"/>
</dbReference>
<dbReference type="InterPro" id="IPR016032">
    <property type="entry name" value="Sig_transdc_resp-reg_C-effctor"/>
</dbReference>
<sequence length="244" mass="26084">MVVGTPVGSVLILSKLLLISQAVGAALRGRGIDAEAASWAPGVQRAVHELTESDIVILFDDLEGRDAVMATQSLVTQSSARFLVLTHRPEGAAWGAMLASGAAAVMNNESSLAEVVSALMLVRSGSSPFTEVRRSRLVREWFRWLAEDDALRERIADLSPREREVLGLLAAGSRVGDIVEGLGVAETTVRSHIRSIRRKLDVGSQLAAVAVVHRLGLPDTEVAPEPRDRRGGAPLPPSPRRPEA</sequence>
<feature type="domain" description="HTH luxR-type" evidence="5">
    <location>
        <begin position="151"/>
        <end position="216"/>
    </location>
</feature>
<evidence type="ECO:0000256" key="2">
    <source>
        <dbReference type="ARBA" id="ARBA00023125"/>
    </source>
</evidence>
<gene>
    <name evidence="6" type="ORF">C7S10_00845</name>
</gene>
<name>A0A2R7Z130_9ACTN</name>
<dbReference type="Pfam" id="PF00196">
    <property type="entry name" value="GerE"/>
    <property type="match status" value="1"/>
</dbReference>
<keyword evidence="7" id="KW-1185">Reference proteome</keyword>
<reference evidence="6 7" key="1">
    <citation type="submission" date="2018-03" db="EMBL/GenBank/DDBJ databases">
        <authorList>
            <person name="Keele B.F."/>
        </authorList>
    </citation>
    <scope>NUCLEOTIDE SEQUENCE [LARGE SCALE GENOMIC DNA]</scope>
    <source>
        <strain evidence="6 7">IB-3</strain>
    </source>
</reference>
<dbReference type="Proteomes" id="UP000244867">
    <property type="component" value="Unassembled WGS sequence"/>
</dbReference>
<evidence type="ECO:0000256" key="3">
    <source>
        <dbReference type="ARBA" id="ARBA00023163"/>
    </source>
</evidence>
<dbReference type="Gene3D" id="3.40.50.2300">
    <property type="match status" value="1"/>
</dbReference>
<dbReference type="PRINTS" id="PR00038">
    <property type="entry name" value="HTHLUXR"/>
</dbReference>
<evidence type="ECO:0000256" key="1">
    <source>
        <dbReference type="ARBA" id="ARBA00023015"/>
    </source>
</evidence>
<keyword evidence="1" id="KW-0805">Transcription regulation</keyword>
<dbReference type="PANTHER" id="PTHR43214:SF24">
    <property type="entry name" value="TRANSCRIPTIONAL REGULATORY PROTEIN NARL-RELATED"/>
    <property type="match status" value="1"/>
</dbReference>
<dbReference type="PANTHER" id="PTHR43214">
    <property type="entry name" value="TWO-COMPONENT RESPONSE REGULATOR"/>
    <property type="match status" value="1"/>
</dbReference>
<organism evidence="6 7">
    <name type="scientific">Nocardioides currus</name>
    <dbReference type="NCBI Taxonomy" id="2133958"/>
    <lineage>
        <taxon>Bacteria</taxon>
        <taxon>Bacillati</taxon>
        <taxon>Actinomycetota</taxon>
        <taxon>Actinomycetes</taxon>
        <taxon>Propionibacteriales</taxon>
        <taxon>Nocardioidaceae</taxon>
        <taxon>Nocardioides</taxon>
    </lineage>
</organism>
<comment type="caution">
    <text evidence="6">The sequence shown here is derived from an EMBL/GenBank/DDBJ whole genome shotgun (WGS) entry which is preliminary data.</text>
</comment>
<keyword evidence="3" id="KW-0804">Transcription</keyword>
<proteinExistence type="predicted"/>
<dbReference type="SMART" id="SM00421">
    <property type="entry name" value="HTH_LUXR"/>
    <property type="match status" value="1"/>
</dbReference>
<evidence type="ECO:0000259" key="5">
    <source>
        <dbReference type="PROSITE" id="PS50043"/>
    </source>
</evidence>
<dbReference type="AlphaFoldDB" id="A0A2R7Z130"/>
<dbReference type="InterPro" id="IPR039420">
    <property type="entry name" value="WalR-like"/>
</dbReference>
<evidence type="ECO:0000313" key="6">
    <source>
        <dbReference type="EMBL" id="PUA82333.1"/>
    </source>
</evidence>
<dbReference type="GO" id="GO:0006355">
    <property type="term" value="P:regulation of DNA-templated transcription"/>
    <property type="evidence" value="ECO:0007669"/>
    <property type="project" value="InterPro"/>
</dbReference>
<keyword evidence="2" id="KW-0238">DNA-binding</keyword>
<feature type="region of interest" description="Disordered" evidence="4">
    <location>
        <begin position="220"/>
        <end position="244"/>
    </location>
</feature>
<dbReference type="CDD" id="cd06170">
    <property type="entry name" value="LuxR_C_like"/>
    <property type="match status" value="1"/>
</dbReference>
<dbReference type="GO" id="GO:0003677">
    <property type="term" value="F:DNA binding"/>
    <property type="evidence" value="ECO:0007669"/>
    <property type="project" value="UniProtKB-KW"/>
</dbReference>
<dbReference type="InterPro" id="IPR000792">
    <property type="entry name" value="Tscrpt_reg_LuxR_C"/>
</dbReference>
<dbReference type="EMBL" id="PYXZ01000001">
    <property type="protein sequence ID" value="PUA82333.1"/>
    <property type="molecule type" value="Genomic_DNA"/>
</dbReference>
<dbReference type="PROSITE" id="PS50043">
    <property type="entry name" value="HTH_LUXR_2"/>
    <property type="match status" value="1"/>
</dbReference>
<accession>A0A2R7Z130</accession>
<feature type="compositionally biased region" description="Pro residues" evidence="4">
    <location>
        <begin position="234"/>
        <end position="244"/>
    </location>
</feature>
<protein>
    <recommendedName>
        <fullName evidence="5">HTH luxR-type domain-containing protein</fullName>
    </recommendedName>
</protein>